<protein>
    <submittedName>
        <fullName evidence="1">Uncharacterized protein</fullName>
    </submittedName>
</protein>
<name>A0ABV0ZX70_9TELE</name>
<dbReference type="Proteomes" id="UP001469553">
    <property type="component" value="Unassembled WGS sequence"/>
</dbReference>
<dbReference type="EMBL" id="JAHRIP010075792">
    <property type="protein sequence ID" value="MEQ2310519.1"/>
    <property type="molecule type" value="Genomic_DNA"/>
</dbReference>
<evidence type="ECO:0000313" key="1">
    <source>
        <dbReference type="EMBL" id="MEQ2310519.1"/>
    </source>
</evidence>
<sequence length="73" mass="8006">MARHKQKVNYEAWGPQKKSFAHCTCRFLSHAPFTPSLPHSLCSDSVIHGGIIFPLSVPPIIISLTSPSVSGEY</sequence>
<gene>
    <name evidence="1" type="ORF">AMECASPLE_009809</name>
</gene>
<comment type="caution">
    <text evidence="1">The sequence shown here is derived from an EMBL/GenBank/DDBJ whole genome shotgun (WGS) entry which is preliminary data.</text>
</comment>
<accession>A0ABV0ZX70</accession>
<organism evidence="1 2">
    <name type="scientific">Ameca splendens</name>
    <dbReference type="NCBI Taxonomy" id="208324"/>
    <lineage>
        <taxon>Eukaryota</taxon>
        <taxon>Metazoa</taxon>
        <taxon>Chordata</taxon>
        <taxon>Craniata</taxon>
        <taxon>Vertebrata</taxon>
        <taxon>Euteleostomi</taxon>
        <taxon>Actinopterygii</taxon>
        <taxon>Neopterygii</taxon>
        <taxon>Teleostei</taxon>
        <taxon>Neoteleostei</taxon>
        <taxon>Acanthomorphata</taxon>
        <taxon>Ovalentaria</taxon>
        <taxon>Atherinomorphae</taxon>
        <taxon>Cyprinodontiformes</taxon>
        <taxon>Goodeidae</taxon>
        <taxon>Ameca</taxon>
    </lineage>
</organism>
<keyword evidence="2" id="KW-1185">Reference proteome</keyword>
<proteinExistence type="predicted"/>
<reference evidence="1 2" key="1">
    <citation type="submission" date="2021-06" db="EMBL/GenBank/DDBJ databases">
        <authorList>
            <person name="Palmer J.M."/>
        </authorList>
    </citation>
    <scope>NUCLEOTIDE SEQUENCE [LARGE SCALE GENOMIC DNA]</scope>
    <source>
        <strain evidence="1 2">AS_MEX2019</strain>
        <tissue evidence="1">Muscle</tissue>
    </source>
</reference>
<evidence type="ECO:0000313" key="2">
    <source>
        <dbReference type="Proteomes" id="UP001469553"/>
    </source>
</evidence>